<evidence type="ECO:0000313" key="8">
    <source>
        <dbReference type="Proteomes" id="UP000246104"/>
    </source>
</evidence>
<proteinExistence type="predicted"/>
<evidence type="ECO:0008006" key="9">
    <source>
        <dbReference type="Google" id="ProtNLM"/>
    </source>
</evidence>
<dbReference type="Pfam" id="PF07963">
    <property type="entry name" value="N_methyl"/>
    <property type="match status" value="1"/>
</dbReference>
<dbReference type="PRINTS" id="PR00813">
    <property type="entry name" value="BCTERIALGSPG"/>
</dbReference>
<dbReference type="GO" id="GO:0015628">
    <property type="term" value="P:protein secretion by the type II secretion system"/>
    <property type="evidence" value="ECO:0007669"/>
    <property type="project" value="InterPro"/>
</dbReference>
<protein>
    <recommendedName>
        <fullName evidence="9">Type II secretion system protein GspG C-terminal domain-containing protein</fullName>
    </recommendedName>
</protein>
<dbReference type="GO" id="GO:0016020">
    <property type="term" value="C:membrane"/>
    <property type="evidence" value="ECO:0007669"/>
    <property type="project" value="UniProtKB-SubCell"/>
</dbReference>
<dbReference type="InterPro" id="IPR000983">
    <property type="entry name" value="Bac_GSPG_pilin"/>
</dbReference>
<accession>A0A317JNY8</accession>
<evidence type="ECO:0000256" key="3">
    <source>
        <dbReference type="ARBA" id="ARBA00022692"/>
    </source>
</evidence>
<dbReference type="NCBIfam" id="TIGR02532">
    <property type="entry name" value="IV_pilin_GFxxxE"/>
    <property type="match status" value="1"/>
</dbReference>
<dbReference type="InterPro" id="IPR045584">
    <property type="entry name" value="Pilin-like"/>
</dbReference>
<sequence>MKRQLGFTLIELLVAATIIALLTTIGLVSFQITNTKARDGKRKADLEQVRAALELYKSDDSAGAGRYPNSNTFSAMEGTLQSSNYLSAPVPSDPKNDQTQGLVYVYTVNNTQTSYCLCAKLEQNSAGNTAAENCSAIGTNGTGQYYCLANP</sequence>
<dbReference type="SUPFAM" id="SSF54523">
    <property type="entry name" value="Pili subunits"/>
    <property type="match status" value="1"/>
</dbReference>
<dbReference type="Proteomes" id="UP000246104">
    <property type="component" value="Unassembled WGS sequence"/>
</dbReference>
<dbReference type="PANTHER" id="PTHR30093:SF44">
    <property type="entry name" value="TYPE II SECRETION SYSTEM CORE PROTEIN G"/>
    <property type="match status" value="1"/>
</dbReference>
<comment type="caution">
    <text evidence="7">The sequence shown here is derived from an EMBL/GenBank/DDBJ whole genome shotgun (WGS) entry which is preliminary data.</text>
</comment>
<gene>
    <name evidence="7" type="ORF">C5B42_04865</name>
</gene>
<dbReference type="PANTHER" id="PTHR30093">
    <property type="entry name" value="GENERAL SECRETION PATHWAY PROTEIN G"/>
    <property type="match status" value="1"/>
</dbReference>
<organism evidence="7 8">
    <name type="scientific">Candidatus Cerribacteria bacterium 'Amazon FNV 2010 28 9'</name>
    <dbReference type="NCBI Taxonomy" id="2081795"/>
    <lineage>
        <taxon>Bacteria</taxon>
        <taxon>Candidatus Cerribacteria</taxon>
    </lineage>
</organism>
<keyword evidence="2" id="KW-0488">Methylation</keyword>
<dbReference type="InterPro" id="IPR012902">
    <property type="entry name" value="N_methyl_site"/>
</dbReference>
<dbReference type="GO" id="GO:0015627">
    <property type="term" value="C:type II protein secretion system complex"/>
    <property type="evidence" value="ECO:0007669"/>
    <property type="project" value="InterPro"/>
</dbReference>
<dbReference type="EMBL" id="PSRQ01000053">
    <property type="protein sequence ID" value="PWU22887.1"/>
    <property type="molecule type" value="Genomic_DNA"/>
</dbReference>
<evidence type="ECO:0000256" key="2">
    <source>
        <dbReference type="ARBA" id="ARBA00022481"/>
    </source>
</evidence>
<keyword evidence="5 6" id="KW-0472">Membrane</keyword>
<dbReference type="Gene3D" id="3.30.700.10">
    <property type="entry name" value="Glycoprotein, Type 4 Pilin"/>
    <property type="match status" value="1"/>
</dbReference>
<comment type="subcellular location">
    <subcellularLocation>
        <location evidence="1">Membrane</location>
        <topology evidence="1">Single-pass membrane protein</topology>
    </subcellularLocation>
</comment>
<name>A0A317JNY8_9BACT</name>
<evidence type="ECO:0000256" key="6">
    <source>
        <dbReference type="SAM" id="Phobius"/>
    </source>
</evidence>
<dbReference type="AlphaFoldDB" id="A0A317JNY8"/>
<evidence type="ECO:0000256" key="1">
    <source>
        <dbReference type="ARBA" id="ARBA00004167"/>
    </source>
</evidence>
<reference evidence="7 8" key="1">
    <citation type="submission" date="2018-02" db="EMBL/GenBank/DDBJ databases">
        <title>Genomic Reconstructions from Amazon Rainforest and Pasture Soil Reveal Novel Insights into the Physiology of Candidate Phyla in Tropical Sites.</title>
        <authorList>
            <person name="Kroeger M.E."/>
            <person name="Delmont T."/>
            <person name="Eren A.M."/>
            <person name="Guo J."/>
            <person name="Meyer K.M."/>
            <person name="Khan K."/>
            <person name="Rodrigues J.L.M."/>
            <person name="Bohannan B.J.M."/>
            <person name="Tringe S."/>
            <person name="Borges C.D."/>
            <person name="Tiedje J."/>
            <person name="Tsai S.M."/>
            <person name="Nusslein K."/>
        </authorList>
    </citation>
    <scope>NUCLEOTIDE SEQUENCE [LARGE SCALE GENOMIC DNA]</scope>
    <source>
        <strain evidence="7">Amazon FNV 2010 28 9</strain>
    </source>
</reference>
<evidence type="ECO:0000256" key="4">
    <source>
        <dbReference type="ARBA" id="ARBA00022989"/>
    </source>
</evidence>
<keyword evidence="4 6" id="KW-1133">Transmembrane helix</keyword>
<feature type="transmembrane region" description="Helical" evidence="6">
    <location>
        <begin position="12"/>
        <end position="33"/>
    </location>
</feature>
<evidence type="ECO:0000313" key="7">
    <source>
        <dbReference type="EMBL" id="PWU22887.1"/>
    </source>
</evidence>
<evidence type="ECO:0000256" key="5">
    <source>
        <dbReference type="ARBA" id="ARBA00023136"/>
    </source>
</evidence>
<keyword evidence="3 6" id="KW-0812">Transmembrane</keyword>